<gene>
    <name evidence="2" type="ORF">MENT_LOCUS566</name>
</gene>
<dbReference type="Proteomes" id="UP000580250">
    <property type="component" value="Unassembled WGS sequence"/>
</dbReference>
<accession>A0A6V7TJU3</accession>
<comment type="caution">
    <text evidence="2">The sequence shown here is derived from an EMBL/GenBank/DDBJ whole genome shotgun (WGS) entry which is preliminary data.</text>
</comment>
<evidence type="ECO:0000313" key="2">
    <source>
        <dbReference type="EMBL" id="CAD2123678.1"/>
    </source>
</evidence>
<proteinExistence type="predicted"/>
<keyword evidence="1" id="KW-0732">Signal</keyword>
<protein>
    <submittedName>
        <fullName evidence="2">Uncharacterized protein</fullName>
    </submittedName>
</protein>
<dbReference type="AlphaFoldDB" id="A0A6V7TJU3"/>
<reference evidence="2 3" key="1">
    <citation type="submission" date="2020-08" db="EMBL/GenBank/DDBJ databases">
        <authorList>
            <person name="Koutsovoulos G."/>
            <person name="Danchin GJ E."/>
        </authorList>
    </citation>
    <scope>NUCLEOTIDE SEQUENCE [LARGE SCALE GENOMIC DNA]</scope>
</reference>
<dbReference type="EMBL" id="CAJEWN010000002">
    <property type="protein sequence ID" value="CAD2123678.1"/>
    <property type="molecule type" value="Genomic_DNA"/>
</dbReference>
<name>A0A6V7TJU3_MELEN</name>
<sequence>MLRVIAILMMIIVLINGNCEDMNCKYFCEECELSNPHACIFGYVPCYKEGCCPKLDEIAARLTTVKSTRSTQKEEILC</sequence>
<evidence type="ECO:0000313" key="3">
    <source>
        <dbReference type="Proteomes" id="UP000580250"/>
    </source>
</evidence>
<feature type="signal peptide" evidence="1">
    <location>
        <begin position="1"/>
        <end position="17"/>
    </location>
</feature>
<feature type="chain" id="PRO_5028376153" evidence="1">
    <location>
        <begin position="18"/>
        <end position="78"/>
    </location>
</feature>
<evidence type="ECO:0000256" key="1">
    <source>
        <dbReference type="SAM" id="SignalP"/>
    </source>
</evidence>
<organism evidence="2 3">
    <name type="scientific">Meloidogyne enterolobii</name>
    <name type="common">Root-knot nematode worm</name>
    <name type="synonym">Meloidogyne mayaguensis</name>
    <dbReference type="NCBI Taxonomy" id="390850"/>
    <lineage>
        <taxon>Eukaryota</taxon>
        <taxon>Metazoa</taxon>
        <taxon>Ecdysozoa</taxon>
        <taxon>Nematoda</taxon>
        <taxon>Chromadorea</taxon>
        <taxon>Rhabditida</taxon>
        <taxon>Tylenchina</taxon>
        <taxon>Tylenchomorpha</taxon>
        <taxon>Tylenchoidea</taxon>
        <taxon>Meloidogynidae</taxon>
        <taxon>Meloidogyninae</taxon>
        <taxon>Meloidogyne</taxon>
    </lineage>
</organism>